<evidence type="ECO:0000259" key="3">
    <source>
        <dbReference type="Pfam" id="PF00685"/>
    </source>
</evidence>
<dbReference type="Proteomes" id="UP000238327">
    <property type="component" value="Chromosome"/>
</dbReference>
<dbReference type="RefSeq" id="WP_106738812.1">
    <property type="nucleotide sequence ID" value="NZ_CP027657.1"/>
</dbReference>
<dbReference type="SUPFAM" id="SSF52540">
    <property type="entry name" value="P-loop containing nucleoside triphosphate hydrolases"/>
    <property type="match status" value="1"/>
</dbReference>
<sequence>MSAFIWLASYPKSGNTWVRAFLSSVKQDGRPIDINKLDIVTQPSSRYFLDDLLGIATADLTQEEILSARPVAMSTYSRLVKGVSLHKVHDAWVRNSEGLPLFPPELTHSSIYIVRDPRDVAISFAHHLGQSVDYAIKRMATPDSALGHSATKFTPNTSQPLLTWSQHVESWLDQAHPSPLLVRYEDMLADPVQQGARIAHHAGLDKTIEIYEQAALNTRFSELKKQETQNGFKETMAPGRHFFRSGKAGGWKEVLTPAQVAQIEHDHGQVMRRLGYL</sequence>
<accession>A0A2R3QQJ4</accession>
<comment type="similarity">
    <text evidence="1">Belongs to the sulfotransferase 1 family.</text>
</comment>
<proteinExistence type="inferred from homology"/>
<dbReference type="EMBL" id="CP027657">
    <property type="protein sequence ID" value="AVO54066.1"/>
    <property type="molecule type" value="Genomic_DNA"/>
</dbReference>
<dbReference type="Gene3D" id="3.40.50.300">
    <property type="entry name" value="P-loop containing nucleotide triphosphate hydrolases"/>
    <property type="match status" value="1"/>
</dbReference>
<keyword evidence="2 4" id="KW-0808">Transferase</keyword>
<evidence type="ECO:0000313" key="4">
    <source>
        <dbReference type="EMBL" id="AVO54066.1"/>
    </source>
</evidence>
<dbReference type="GO" id="GO:0008146">
    <property type="term" value="F:sulfotransferase activity"/>
    <property type="evidence" value="ECO:0007669"/>
    <property type="project" value="InterPro"/>
</dbReference>
<name>A0A2R3QQJ4_ECTME</name>
<protein>
    <submittedName>
        <fullName evidence="4">Sulfotransferase</fullName>
    </submittedName>
</protein>
<dbReference type="InterPro" id="IPR000863">
    <property type="entry name" value="Sulfotransferase_dom"/>
</dbReference>
<evidence type="ECO:0000313" key="5">
    <source>
        <dbReference type="Proteomes" id="UP000238327"/>
    </source>
</evidence>
<dbReference type="InterPro" id="IPR027417">
    <property type="entry name" value="P-loop_NTPase"/>
</dbReference>
<dbReference type="OrthoDB" id="9804504at2"/>
<evidence type="ECO:0000256" key="2">
    <source>
        <dbReference type="ARBA" id="ARBA00022679"/>
    </source>
</evidence>
<gene>
    <name evidence="4" type="ORF">C7A17_15260</name>
</gene>
<organism evidence="4 5">
    <name type="scientific">Ectopseudomonas mendocina</name>
    <name type="common">Pseudomonas mendocina</name>
    <dbReference type="NCBI Taxonomy" id="300"/>
    <lineage>
        <taxon>Bacteria</taxon>
        <taxon>Pseudomonadati</taxon>
        <taxon>Pseudomonadota</taxon>
        <taxon>Gammaproteobacteria</taxon>
        <taxon>Pseudomonadales</taxon>
        <taxon>Pseudomonadaceae</taxon>
        <taxon>Ectopseudomonas</taxon>
    </lineage>
</organism>
<dbReference type="PANTHER" id="PTHR11783">
    <property type="entry name" value="SULFOTRANSFERASE SULT"/>
    <property type="match status" value="1"/>
</dbReference>
<evidence type="ECO:0000256" key="1">
    <source>
        <dbReference type="ARBA" id="ARBA00005771"/>
    </source>
</evidence>
<dbReference type="Pfam" id="PF00685">
    <property type="entry name" value="Sulfotransfer_1"/>
    <property type="match status" value="1"/>
</dbReference>
<reference evidence="4 5" key="1">
    <citation type="submission" date="2018-03" db="EMBL/GenBank/DDBJ databases">
        <title>Complete genome sequence and methylome analysis of Pseudomonas mendocina NEB 698.</title>
        <authorList>
            <person name="Morgan R.D."/>
        </authorList>
    </citation>
    <scope>NUCLEOTIDE SEQUENCE [LARGE SCALE GENOMIC DNA]</scope>
    <source>
        <strain evidence="4 5">NEB698</strain>
    </source>
</reference>
<dbReference type="AlphaFoldDB" id="A0A2R3QQJ4"/>
<feature type="domain" description="Sulfotransferase" evidence="3">
    <location>
        <begin position="5"/>
        <end position="274"/>
    </location>
</feature>